<dbReference type="NCBIfam" id="TIGR03083">
    <property type="entry name" value="maleylpyruvate isomerase family mycothiol-dependent enzyme"/>
    <property type="match status" value="1"/>
</dbReference>
<feature type="domain" description="MDMPI C-terminal" evidence="1">
    <location>
        <begin position="144"/>
        <end position="228"/>
    </location>
</feature>
<dbReference type="Proteomes" id="UP000198981">
    <property type="component" value="Unassembled WGS sequence"/>
</dbReference>
<protein>
    <submittedName>
        <fullName evidence="3">TIGR03083 family protein</fullName>
    </submittedName>
</protein>
<dbReference type="PANTHER" id="PTHR40758">
    <property type="entry name" value="CONSERVED PROTEIN"/>
    <property type="match status" value="1"/>
</dbReference>
<sequence length="239" mass="25135">MPFDPLAVLDRETRALEAALRAARADDALDAPVPGCPGWSVAELGRHTGDVHRWARAALGSTQPPGGSPVGPPDADVPEWYAAAAADLRSALADTPADRACWTFDRTDRTAAFWRRRQAHEAALHRWDVETALGRPAALAAGTALDGLDEVLGMFLPRQVRLGRLAAGTAWVEVVPVETGAPLPVADGPPAGPAAGAVHGPAEALLLLLWRRVGLDDPRLAVTGPVQEVLAVLDRPLTP</sequence>
<dbReference type="SUPFAM" id="SSF109854">
    <property type="entry name" value="DinB/YfiT-like putative metalloenzymes"/>
    <property type="match status" value="1"/>
</dbReference>
<dbReference type="GO" id="GO:0046872">
    <property type="term" value="F:metal ion binding"/>
    <property type="evidence" value="ECO:0007669"/>
    <property type="project" value="InterPro"/>
</dbReference>
<dbReference type="InterPro" id="IPR010872">
    <property type="entry name" value="MDMPI_C-term_domain"/>
</dbReference>
<evidence type="ECO:0000313" key="4">
    <source>
        <dbReference type="Proteomes" id="UP000198981"/>
    </source>
</evidence>
<organism evidence="3 4">
    <name type="scientific">Klenkia marina</name>
    <dbReference type="NCBI Taxonomy" id="1960309"/>
    <lineage>
        <taxon>Bacteria</taxon>
        <taxon>Bacillati</taxon>
        <taxon>Actinomycetota</taxon>
        <taxon>Actinomycetes</taxon>
        <taxon>Geodermatophilales</taxon>
        <taxon>Geodermatophilaceae</taxon>
        <taxon>Klenkia</taxon>
    </lineage>
</organism>
<dbReference type="AlphaFoldDB" id="A0A1G4Y9P8"/>
<dbReference type="EMBL" id="FMUH01000003">
    <property type="protein sequence ID" value="SCX50089.1"/>
    <property type="molecule type" value="Genomic_DNA"/>
</dbReference>
<reference evidence="4" key="1">
    <citation type="submission" date="2016-10" db="EMBL/GenBank/DDBJ databases">
        <authorList>
            <person name="Varghese N."/>
            <person name="Submissions S."/>
        </authorList>
    </citation>
    <scope>NUCLEOTIDE SEQUENCE [LARGE SCALE GENOMIC DNA]</scope>
    <source>
        <strain evidence="4">DSM 45722</strain>
    </source>
</reference>
<proteinExistence type="predicted"/>
<gene>
    <name evidence="3" type="ORF">SAMN03159343_2337</name>
</gene>
<keyword evidence="4" id="KW-1185">Reference proteome</keyword>
<accession>A0A1G4Y9P8</accession>
<dbReference type="InterPro" id="IPR017517">
    <property type="entry name" value="Maleyloyr_isom"/>
</dbReference>
<evidence type="ECO:0000313" key="3">
    <source>
        <dbReference type="EMBL" id="SCX50089.1"/>
    </source>
</evidence>
<dbReference type="PANTHER" id="PTHR40758:SF1">
    <property type="entry name" value="CONSERVED PROTEIN"/>
    <property type="match status" value="1"/>
</dbReference>
<evidence type="ECO:0000259" key="2">
    <source>
        <dbReference type="Pfam" id="PF11716"/>
    </source>
</evidence>
<dbReference type="GO" id="GO:0005886">
    <property type="term" value="C:plasma membrane"/>
    <property type="evidence" value="ECO:0007669"/>
    <property type="project" value="TreeGrafter"/>
</dbReference>
<dbReference type="Pfam" id="PF11716">
    <property type="entry name" value="MDMPI_N"/>
    <property type="match status" value="1"/>
</dbReference>
<dbReference type="STRING" id="1960309.SAMN03159343_2337"/>
<dbReference type="InterPro" id="IPR034660">
    <property type="entry name" value="DinB/YfiT-like"/>
</dbReference>
<evidence type="ECO:0000259" key="1">
    <source>
        <dbReference type="Pfam" id="PF07398"/>
    </source>
</evidence>
<dbReference type="Pfam" id="PF07398">
    <property type="entry name" value="MDMPI_C"/>
    <property type="match status" value="1"/>
</dbReference>
<dbReference type="InterPro" id="IPR024344">
    <property type="entry name" value="MDMPI_metal-binding"/>
</dbReference>
<dbReference type="RefSeq" id="WP_165839360.1">
    <property type="nucleotide sequence ID" value="NZ_FMUH01000003.1"/>
</dbReference>
<feature type="domain" description="Mycothiol-dependent maleylpyruvate isomerase metal-binding" evidence="2">
    <location>
        <begin position="10"/>
        <end position="130"/>
    </location>
</feature>
<name>A0A1G4Y9P8_9ACTN</name>